<keyword evidence="4" id="KW-1133">Transmembrane helix</keyword>
<evidence type="ECO:0000256" key="4">
    <source>
        <dbReference type="SAM" id="Phobius"/>
    </source>
</evidence>
<dbReference type="OrthoDB" id="9808602at2"/>
<dbReference type="GO" id="GO:0016780">
    <property type="term" value="F:phosphotransferase activity, for other substituted phosphate groups"/>
    <property type="evidence" value="ECO:0007669"/>
    <property type="project" value="TreeGrafter"/>
</dbReference>
<proteinExistence type="inferred from homology"/>
<evidence type="ECO:0000256" key="1">
    <source>
        <dbReference type="ARBA" id="ARBA00006464"/>
    </source>
</evidence>
<dbReference type="PANTHER" id="PTHR30576">
    <property type="entry name" value="COLANIC BIOSYNTHESIS UDP-GLUCOSE LIPID CARRIER TRANSFERASE"/>
    <property type="match status" value="1"/>
</dbReference>
<protein>
    <submittedName>
        <fullName evidence="6">Sugar transferase involved in LPS biosynthesis (Colanic, teichoic acid)</fullName>
    </submittedName>
</protein>
<evidence type="ECO:0000256" key="2">
    <source>
        <dbReference type="ARBA" id="ARBA00023169"/>
    </source>
</evidence>
<dbReference type="EMBL" id="FWXR01000003">
    <property type="protein sequence ID" value="SMC50109.1"/>
    <property type="molecule type" value="Genomic_DNA"/>
</dbReference>
<feature type="domain" description="Bacterial sugar transferase" evidence="5">
    <location>
        <begin position="2"/>
        <end position="173"/>
    </location>
</feature>
<dbReference type="RefSeq" id="WP_084408846.1">
    <property type="nucleotide sequence ID" value="NZ_FWXR01000003.1"/>
</dbReference>
<dbReference type="STRING" id="937218.SAMN06297251_1033"/>
<accession>A0A1W1ZNU7</accession>
<keyword evidence="6" id="KW-0808">Transferase</keyword>
<dbReference type="Proteomes" id="UP000192656">
    <property type="component" value="Unassembled WGS sequence"/>
</dbReference>
<comment type="similarity">
    <text evidence="1">Belongs to the bacterial sugar transferase family.</text>
</comment>
<dbReference type="GO" id="GO:0000271">
    <property type="term" value="P:polysaccharide biosynthetic process"/>
    <property type="evidence" value="ECO:0007669"/>
    <property type="project" value="UniProtKB-KW"/>
</dbReference>
<feature type="transmembrane region" description="Helical" evidence="4">
    <location>
        <begin position="7"/>
        <end position="28"/>
    </location>
</feature>
<name>A0A1W1ZNU7_9HYPH</name>
<organism evidence="6 7">
    <name type="scientific">Fulvimarina manganoxydans</name>
    <dbReference type="NCBI Taxonomy" id="937218"/>
    <lineage>
        <taxon>Bacteria</taxon>
        <taxon>Pseudomonadati</taxon>
        <taxon>Pseudomonadota</taxon>
        <taxon>Alphaproteobacteria</taxon>
        <taxon>Hyphomicrobiales</taxon>
        <taxon>Aurantimonadaceae</taxon>
        <taxon>Fulvimarina</taxon>
    </lineage>
</organism>
<keyword evidence="4" id="KW-0472">Membrane</keyword>
<sequence>MKRFFDIAASLFGLIALGWLIGLLAILIRRESDGPGIFRQERVGRHGRTFICYKMRTMARETPNAASHETSASFVTPLGARLRRYKLDELPQLWNVLRGEMSLVGPRPCLPVQTQLIAARMAEGAFAVRPGITGPAQVRGIDMSEPERLARIDGAYARERSFFADLRLIFQTLAGGGQGDRVKLEAGPPKTDSALPDPSNTREPAGRAERMP</sequence>
<reference evidence="6 7" key="1">
    <citation type="submission" date="2017-04" db="EMBL/GenBank/DDBJ databases">
        <authorList>
            <person name="Afonso C.L."/>
            <person name="Miller P.J."/>
            <person name="Scott M.A."/>
            <person name="Spackman E."/>
            <person name="Goraichik I."/>
            <person name="Dimitrov K.M."/>
            <person name="Suarez D.L."/>
            <person name="Swayne D.E."/>
        </authorList>
    </citation>
    <scope>NUCLEOTIDE SEQUENCE [LARGE SCALE GENOMIC DNA]</scope>
    <source>
        <strain evidence="6 7">CGMCC 1.10972</strain>
    </source>
</reference>
<evidence type="ECO:0000313" key="6">
    <source>
        <dbReference type="EMBL" id="SMC50109.1"/>
    </source>
</evidence>
<evidence type="ECO:0000313" key="7">
    <source>
        <dbReference type="Proteomes" id="UP000192656"/>
    </source>
</evidence>
<feature type="region of interest" description="Disordered" evidence="3">
    <location>
        <begin position="179"/>
        <end position="212"/>
    </location>
</feature>
<dbReference type="PANTHER" id="PTHR30576:SF10">
    <property type="entry name" value="SLL5057 PROTEIN"/>
    <property type="match status" value="1"/>
</dbReference>
<evidence type="ECO:0000256" key="3">
    <source>
        <dbReference type="SAM" id="MobiDB-lite"/>
    </source>
</evidence>
<gene>
    <name evidence="6" type="ORF">SAMN06297251_1033</name>
</gene>
<keyword evidence="4" id="KW-0812">Transmembrane</keyword>
<dbReference type="InterPro" id="IPR003362">
    <property type="entry name" value="Bact_transf"/>
</dbReference>
<keyword evidence="7" id="KW-1185">Reference proteome</keyword>
<keyword evidence="2" id="KW-0270">Exopolysaccharide synthesis</keyword>
<dbReference type="AlphaFoldDB" id="A0A1W1ZNU7"/>
<dbReference type="Pfam" id="PF02397">
    <property type="entry name" value="Bac_transf"/>
    <property type="match status" value="1"/>
</dbReference>
<evidence type="ECO:0000259" key="5">
    <source>
        <dbReference type="Pfam" id="PF02397"/>
    </source>
</evidence>